<evidence type="ECO:0000256" key="4">
    <source>
        <dbReference type="SAM" id="Coils"/>
    </source>
</evidence>
<dbReference type="SUPFAM" id="SSF53383">
    <property type="entry name" value="PLP-dependent transferases"/>
    <property type="match status" value="1"/>
</dbReference>
<dbReference type="AlphaFoldDB" id="A0A8J2YB25"/>
<keyword evidence="6" id="KW-1185">Reference proteome</keyword>
<keyword evidence="2 3" id="KW-0663">Pyridoxal phosphate</keyword>
<dbReference type="GO" id="GO:0030170">
    <property type="term" value="F:pyridoxal phosphate binding"/>
    <property type="evidence" value="ECO:0007669"/>
    <property type="project" value="TreeGrafter"/>
</dbReference>
<sequence>MDETLAIHGGPPVRKRPFPDWPVFGEREETYVLEALRSGKWGGSGQVKRAGFQAKLPEWERRFAQLQGAKYGVSVVNGTMAITVALQAAGVKPGDEVIIPPYTFIASASAALLFGAVPVFADVKAETMQLDPEQVKRAITPRTRAVLTVHLGGGMGDMTRLKQVADSHGLALIEDAAQAIGARWDGIGAGAWGDAGTFSFQSSKNLTAGEGGIVLTSDPELMERAWSVANVGRVLGGEWYQHERIGWNLRMTEFQAAILLAQLDRLEEQLARRHRNAMLLDRLLGEVEGVRFVHRDPRNRHGWHLYLFRLADRVTKRVSKAEWVRMVQAEGIPVSPGYFALNKHPAVMRSIRDWTGEHRAYPCPAAERLAEREAVWLGQQVLLDTEAGMEEVARAITKVNRYVLAARS</sequence>
<keyword evidence="5" id="KW-0808">Transferase</keyword>
<evidence type="ECO:0000313" key="6">
    <source>
        <dbReference type="Proteomes" id="UP000625210"/>
    </source>
</evidence>
<dbReference type="InterPro" id="IPR015422">
    <property type="entry name" value="PyrdxlP-dep_Trfase_small"/>
</dbReference>
<evidence type="ECO:0000256" key="2">
    <source>
        <dbReference type="PIRSR" id="PIRSR000390-2"/>
    </source>
</evidence>
<gene>
    <name evidence="5" type="ORF">GCM10011571_30570</name>
</gene>
<dbReference type="Gene3D" id="3.40.640.10">
    <property type="entry name" value="Type I PLP-dependent aspartate aminotransferase-like (Major domain)"/>
    <property type="match status" value="1"/>
</dbReference>
<feature type="coiled-coil region" evidence="4">
    <location>
        <begin position="249"/>
        <end position="276"/>
    </location>
</feature>
<dbReference type="Pfam" id="PF01041">
    <property type="entry name" value="DegT_DnrJ_EryC1"/>
    <property type="match status" value="1"/>
</dbReference>
<dbReference type="PANTHER" id="PTHR30244:SF34">
    <property type="entry name" value="DTDP-4-AMINO-4,6-DIDEOXYGALACTOSE TRANSAMINASE"/>
    <property type="match status" value="1"/>
</dbReference>
<feature type="active site" description="Proton acceptor" evidence="1">
    <location>
        <position position="204"/>
    </location>
</feature>
<evidence type="ECO:0000256" key="1">
    <source>
        <dbReference type="PIRSR" id="PIRSR000390-1"/>
    </source>
</evidence>
<organism evidence="5 6">
    <name type="scientific">Marinithermofilum abyssi</name>
    <dbReference type="NCBI Taxonomy" id="1571185"/>
    <lineage>
        <taxon>Bacteria</taxon>
        <taxon>Bacillati</taxon>
        <taxon>Bacillota</taxon>
        <taxon>Bacilli</taxon>
        <taxon>Bacillales</taxon>
        <taxon>Thermoactinomycetaceae</taxon>
        <taxon>Marinithermofilum</taxon>
    </lineage>
</organism>
<dbReference type="InterPro" id="IPR015421">
    <property type="entry name" value="PyrdxlP-dep_Trfase_major"/>
</dbReference>
<dbReference type="InterPro" id="IPR000653">
    <property type="entry name" value="DegT/StrS_aminotransferase"/>
</dbReference>
<dbReference type="PANTHER" id="PTHR30244">
    <property type="entry name" value="TRANSAMINASE"/>
    <property type="match status" value="1"/>
</dbReference>
<dbReference type="Proteomes" id="UP000625210">
    <property type="component" value="Unassembled WGS sequence"/>
</dbReference>
<protein>
    <submittedName>
        <fullName evidence="5">Aminotransferase DegT</fullName>
    </submittedName>
</protein>
<dbReference type="Gene3D" id="3.90.1150.10">
    <property type="entry name" value="Aspartate Aminotransferase, domain 1"/>
    <property type="match status" value="1"/>
</dbReference>
<dbReference type="EMBL" id="BMHQ01000012">
    <property type="protein sequence ID" value="GGE26281.1"/>
    <property type="molecule type" value="Genomic_DNA"/>
</dbReference>
<keyword evidence="5" id="KW-0032">Aminotransferase</keyword>
<accession>A0A8J2YB25</accession>
<dbReference type="PIRSF" id="PIRSF000390">
    <property type="entry name" value="PLP_StrS"/>
    <property type="match status" value="1"/>
</dbReference>
<dbReference type="CDD" id="cd00616">
    <property type="entry name" value="AHBA_syn"/>
    <property type="match status" value="1"/>
</dbReference>
<dbReference type="RefSeq" id="WP_188648755.1">
    <property type="nucleotide sequence ID" value="NZ_BMHQ01000012.1"/>
</dbReference>
<name>A0A8J2YB25_9BACL</name>
<reference evidence="5" key="2">
    <citation type="submission" date="2020-09" db="EMBL/GenBank/DDBJ databases">
        <authorList>
            <person name="Sun Q."/>
            <person name="Zhou Y."/>
        </authorList>
    </citation>
    <scope>NUCLEOTIDE SEQUENCE</scope>
    <source>
        <strain evidence="5">CGMCC 1.15179</strain>
    </source>
</reference>
<comment type="similarity">
    <text evidence="3">Belongs to the DegT/DnrJ/EryC1 family.</text>
</comment>
<feature type="modified residue" description="N6-(pyridoxal phosphate)lysine" evidence="2">
    <location>
        <position position="204"/>
    </location>
</feature>
<evidence type="ECO:0000256" key="3">
    <source>
        <dbReference type="RuleBase" id="RU004508"/>
    </source>
</evidence>
<keyword evidence="4" id="KW-0175">Coiled coil</keyword>
<dbReference type="InterPro" id="IPR015424">
    <property type="entry name" value="PyrdxlP-dep_Trfase"/>
</dbReference>
<dbReference type="GO" id="GO:0008483">
    <property type="term" value="F:transaminase activity"/>
    <property type="evidence" value="ECO:0007669"/>
    <property type="project" value="UniProtKB-KW"/>
</dbReference>
<reference evidence="5" key="1">
    <citation type="journal article" date="2014" name="Int. J. Syst. Evol. Microbiol.">
        <title>Complete genome sequence of Corynebacterium casei LMG S-19264T (=DSM 44701T), isolated from a smear-ripened cheese.</title>
        <authorList>
            <consortium name="US DOE Joint Genome Institute (JGI-PGF)"/>
            <person name="Walter F."/>
            <person name="Albersmeier A."/>
            <person name="Kalinowski J."/>
            <person name="Ruckert C."/>
        </authorList>
    </citation>
    <scope>NUCLEOTIDE SEQUENCE</scope>
    <source>
        <strain evidence="5">CGMCC 1.15179</strain>
    </source>
</reference>
<dbReference type="GO" id="GO:0000271">
    <property type="term" value="P:polysaccharide biosynthetic process"/>
    <property type="evidence" value="ECO:0007669"/>
    <property type="project" value="TreeGrafter"/>
</dbReference>
<evidence type="ECO:0000313" key="5">
    <source>
        <dbReference type="EMBL" id="GGE26281.1"/>
    </source>
</evidence>
<comment type="caution">
    <text evidence="5">The sequence shown here is derived from an EMBL/GenBank/DDBJ whole genome shotgun (WGS) entry which is preliminary data.</text>
</comment>
<proteinExistence type="inferred from homology"/>